<keyword evidence="5" id="KW-1185">Reference proteome</keyword>
<evidence type="ECO:0000256" key="2">
    <source>
        <dbReference type="PIRNR" id="PIRNR038972"/>
    </source>
</evidence>
<keyword evidence="2" id="KW-0949">S-adenosyl-L-methionine</keyword>
<reference evidence="4 5" key="1">
    <citation type="journal article" date="2023" name="PLoS ONE">
        <title>Cytospora paraplurivora sp. nov. isolated from orchards with fruit tree decline syndrome in Ontario, Canada.</title>
        <authorList>
            <person name="Ilyukhin E."/>
            <person name="Nguyen H.D.T."/>
            <person name="Castle A.J."/>
            <person name="Ellouze W."/>
        </authorList>
    </citation>
    <scope>NUCLEOTIDE SEQUENCE [LARGE SCALE GENOMIC DNA]</scope>
    <source>
        <strain evidence="4 5">FDS-564</strain>
    </source>
</reference>
<comment type="subcellular location">
    <subcellularLocation>
        <location evidence="2">Cytoplasm</location>
    </subcellularLocation>
</comment>
<keyword evidence="2" id="KW-0808">Transferase</keyword>
<dbReference type="Proteomes" id="UP001320245">
    <property type="component" value="Unassembled WGS sequence"/>
</dbReference>
<evidence type="ECO:0000313" key="5">
    <source>
        <dbReference type="Proteomes" id="UP001320245"/>
    </source>
</evidence>
<dbReference type="GO" id="GO:0005737">
    <property type="term" value="C:cytoplasm"/>
    <property type="evidence" value="ECO:0007669"/>
    <property type="project" value="UniProtKB-SubCell"/>
</dbReference>
<evidence type="ECO:0000259" key="3">
    <source>
        <dbReference type="PROSITE" id="PS51684"/>
    </source>
</evidence>
<name>A0AAN9YD13_9PEZI</name>
<dbReference type="SUPFAM" id="SSF53335">
    <property type="entry name" value="S-adenosyl-L-methionine-dependent methyltransferases"/>
    <property type="match status" value="1"/>
</dbReference>
<dbReference type="InterPro" id="IPR026274">
    <property type="entry name" value="tRNA_wybutosine_synth_prot_2"/>
</dbReference>
<dbReference type="PANTHER" id="PTHR23245:SF25">
    <property type="entry name" value="TRNA WYBUTOSINE-SYNTHESIZING PROTEIN 2 HOMOLOG"/>
    <property type="match status" value="1"/>
</dbReference>
<dbReference type="PIRSF" id="PIRSF038972">
    <property type="entry name" value="Trm12"/>
    <property type="match status" value="1"/>
</dbReference>
<dbReference type="PANTHER" id="PTHR23245">
    <property type="entry name" value="TRNA METHYLTRANSFERASE"/>
    <property type="match status" value="1"/>
</dbReference>
<keyword evidence="4" id="KW-0489">Methyltransferase</keyword>
<dbReference type="GO" id="GO:0030488">
    <property type="term" value="P:tRNA methylation"/>
    <property type="evidence" value="ECO:0007669"/>
    <property type="project" value="TreeGrafter"/>
</dbReference>
<comment type="pathway">
    <text evidence="2">tRNA modification; wybutosine-tRNA(Phe) biosynthesis.</text>
</comment>
<dbReference type="Gene3D" id="3.40.50.150">
    <property type="entry name" value="Vaccinia Virus protein VP39"/>
    <property type="match status" value="1"/>
</dbReference>
<dbReference type="InterPro" id="IPR029063">
    <property type="entry name" value="SAM-dependent_MTases_sf"/>
</dbReference>
<dbReference type="GO" id="GO:0102522">
    <property type="term" value="F:tRNA 4-demethylwyosine alpha-amino-alpha-carboxypropyltransferase activity"/>
    <property type="evidence" value="ECO:0007669"/>
    <property type="project" value="UniProtKB-EC"/>
</dbReference>
<sequence>MPRSKPKPENPISSAVTEWYKHNTLEISSLGVTADALVAGAPKRWVIYEPMVLLPSGSFSSPTWKETLAAVSQDCRGHLWTIILRKIGEKTREKATHLAVNDGIPLTVAAHSGAGDVKGEEEENILRSPIGLRILHGDFGPPETKGKTVSDEDFAQALWASTKQNGIHQTWAPRWTMFSRGNVKEKARLLTFHDPQPGDRHQFPHRVRPRTPLSKTWAVDLYGGIGYFVFSYAKLGMRVLCWELNPWSVEGLRRGARANGWSVKVIKGEDLTRPTTELVSEEDTIVVFLENNREATRRVRELRAHNFDLQVLHVNCGLLPRSDDSWEASREILGGSEGGWLHLHENVGVKDIEPRKDEIQNIFDSLNKRGGDGWVVKVEHVELVKTFAPDVWHCVFDVYITKSISNDTS</sequence>
<keyword evidence="2" id="KW-0819">tRNA processing</keyword>
<dbReference type="GO" id="GO:0008175">
    <property type="term" value="F:tRNA methyltransferase activity"/>
    <property type="evidence" value="ECO:0007669"/>
    <property type="project" value="TreeGrafter"/>
</dbReference>
<proteinExistence type="inferred from homology"/>
<comment type="caution">
    <text evidence="4">The sequence shown here is derived from an EMBL/GenBank/DDBJ whole genome shotgun (WGS) entry which is preliminary data.</text>
</comment>
<dbReference type="GO" id="GO:0031591">
    <property type="term" value="P:wybutosine biosynthetic process"/>
    <property type="evidence" value="ECO:0007669"/>
    <property type="project" value="InterPro"/>
</dbReference>
<organism evidence="4 5">
    <name type="scientific">Cytospora paraplurivora</name>
    <dbReference type="NCBI Taxonomy" id="2898453"/>
    <lineage>
        <taxon>Eukaryota</taxon>
        <taxon>Fungi</taxon>
        <taxon>Dikarya</taxon>
        <taxon>Ascomycota</taxon>
        <taxon>Pezizomycotina</taxon>
        <taxon>Sordariomycetes</taxon>
        <taxon>Sordariomycetidae</taxon>
        <taxon>Diaporthales</taxon>
        <taxon>Cytosporaceae</taxon>
        <taxon>Cytospora</taxon>
    </lineage>
</organism>
<evidence type="ECO:0000256" key="1">
    <source>
        <dbReference type="ARBA" id="ARBA00049400"/>
    </source>
</evidence>
<keyword evidence="2" id="KW-0963">Cytoplasm</keyword>
<dbReference type="PROSITE" id="PS51684">
    <property type="entry name" value="SAM_MT_TRM5_TYW2"/>
    <property type="match status" value="1"/>
</dbReference>
<dbReference type="InterPro" id="IPR030382">
    <property type="entry name" value="MeTrfase_TRM5/TYW2"/>
</dbReference>
<feature type="domain" description="SAM-dependent methyltransferase TRM5/TYW2-type" evidence="3">
    <location>
        <begin position="84"/>
        <end position="402"/>
    </location>
</feature>
<accession>A0AAN9YD13</accession>
<dbReference type="AlphaFoldDB" id="A0AAN9YD13"/>
<dbReference type="EMBL" id="JAJSPL020000047">
    <property type="protein sequence ID" value="KAK7733351.1"/>
    <property type="molecule type" value="Genomic_DNA"/>
</dbReference>
<comment type="function">
    <text evidence="2">S-adenosyl-L-methionine-dependent transferase that acts as a component of the wybutosine biosynthesis pathway. Wybutosine is a hyper modified guanosine with a tricyclic base found at the 3'-position adjacent to the anticodon of eukaryotic phenylalanine tRNA. Catalyzes the transfer of the alpha-amino-alpha-carboxypropyl (acp) group from S-adenosyl-L-methionine to the C-7 position of 4-demethylwyosine (imG-14) to produce wybutosine-86.</text>
</comment>
<comment type="catalytic activity">
    <reaction evidence="1">
        <text>4-demethylwyosine(37) in tRNA(Phe) + S-adenosyl-L-methionine = 4-demethyl-7-[(3S)-3-amino-3-carboxypropyl]wyosine(37) in tRNA(Phe) + S-methyl-5'-thioadenosine + H(+)</text>
        <dbReference type="Rhea" id="RHEA:36355"/>
        <dbReference type="Rhea" id="RHEA-COMP:10164"/>
        <dbReference type="Rhea" id="RHEA-COMP:10378"/>
        <dbReference type="ChEBI" id="CHEBI:15378"/>
        <dbReference type="ChEBI" id="CHEBI:17509"/>
        <dbReference type="ChEBI" id="CHEBI:59789"/>
        <dbReference type="ChEBI" id="CHEBI:64315"/>
        <dbReference type="ChEBI" id="CHEBI:73550"/>
        <dbReference type="EC" id="2.5.1.114"/>
    </reaction>
</comment>
<gene>
    <name evidence="4" type="primary">TRM12</name>
    <name evidence="4" type="ORF">SLS53_008248</name>
</gene>
<evidence type="ECO:0000313" key="4">
    <source>
        <dbReference type="EMBL" id="KAK7733351.1"/>
    </source>
</evidence>
<comment type="similarity">
    <text evidence="2">Belongs to the class I-like SAM-binding methyltransferase superfamily. TRM5/TYW2 family.</text>
</comment>
<dbReference type="GO" id="GO:0008757">
    <property type="term" value="F:S-adenosylmethionine-dependent methyltransferase activity"/>
    <property type="evidence" value="ECO:0007669"/>
    <property type="project" value="InterPro"/>
</dbReference>
<protein>
    <recommendedName>
        <fullName evidence="2">tRNA wybutosine-synthesizing protein 2</fullName>
        <shortName evidence="2">tRNA-yW-synthesizing protein 2</shortName>
    </recommendedName>
    <alternativeName>
        <fullName evidence="2">tRNA(Phe) (4-demethylwyosine(37)-C(7)) aminocarboxypropyltransferase</fullName>
    </alternativeName>
</protein>